<evidence type="ECO:0000313" key="2">
    <source>
        <dbReference type="EMBL" id="KAK3494410.1"/>
    </source>
</evidence>
<dbReference type="Proteomes" id="UP001285908">
    <property type="component" value="Unassembled WGS sequence"/>
</dbReference>
<keyword evidence="3" id="KW-1185">Reference proteome</keyword>
<accession>A0AAJ0I9W4</accession>
<protein>
    <submittedName>
        <fullName evidence="2">DUF1941-domain-containing protein</fullName>
    </submittedName>
</protein>
<dbReference type="Pfam" id="PF05536">
    <property type="entry name" value="Neurochondrin"/>
    <property type="match status" value="1"/>
</dbReference>
<comment type="caution">
    <text evidence="2">The sequence shown here is derived from an EMBL/GenBank/DDBJ whole genome shotgun (WGS) entry which is preliminary data.</text>
</comment>
<name>A0AAJ0I9W4_9PEZI</name>
<dbReference type="GeneID" id="87873417"/>
<dbReference type="InterPro" id="IPR016024">
    <property type="entry name" value="ARM-type_fold"/>
</dbReference>
<organism evidence="2 3">
    <name type="scientific">Neurospora hispaniola</name>
    <dbReference type="NCBI Taxonomy" id="588809"/>
    <lineage>
        <taxon>Eukaryota</taxon>
        <taxon>Fungi</taxon>
        <taxon>Dikarya</taxon>
        <taxon>Ascomycota</taxon>
        <taxon>Pezizomycotina</taxon>
        <taxon>Sordariomycetes</taxon>
        <taxon>Sordariomycetidae</taxon>
        <taxon>Sordariales</taxon>
        <taxon>Sordariaceae</taxon>
        <taxon>Neurospora</taxon>
    </lineage>
</organism>
<evidence type="ECO:0000256" key="1">
    <source>
        <dbReference type="SAM" id="MobiDB-lite"/>
    </source>
</evidence>
<dbReference type="PANTHER" id="PTHR13109">
    <property type="entry name" value="NEUROCHONDRIN"/>
    <property type="match status" value="1"/>
</dbReference>
<dbReference type="PANTHER" id="PTHR13109:SF7">
    <property type="entry name" value="NEUROCHONDRIN"/>
    <property type="match status" value="1"/>
</dbReference>
<evidence type="ECO:0000313" key="3">
    <source>
        <dbReference type="Proteomes" id="UP001285908"/>
    </source>
</evidence>
<proteinExistence type="predicted"/>
<reference evidence="2 3" key="1">
    <citation type="journal article" date="2023" name="Mol. Phylogenet. Evol.">
        <title>Genome-scale phylogeny and comparative genomics of the fungal order Sordariales.</title>
        <authorList>
            <person name="Hensen N."/>
            <person name="Bonometti L."/>
            <person name="Westerberg I."/>
            <person name="Brannstrom I.O."/>
            <person name="Guillou S."/>
            <person name="Cros-Aarteil S."/>
            <person name="Calhoun S."/>
            <person name="Haridas S."/>
            <person name="Kuo A."/>
            <person name="Mondo S."/>
            <person name="Pangilinan J."/>
            <person name="Riley R."/>
            <person name="LaButti K."/>
            <person name="Andreopoulos B."/>
            <person name="Lipzen A."/>
            <person name="Chen C."/>
            <person name="Yan M."/>
            <person name="Daum C."/>
            <person name="Ng V."/>
            <person name="Clum A."/>
            <person name="Steindorff A."/>
            <person name="Ohm R.A."/>
            <person name="Martin F."/>
            <person name="Silar P."/>
            <person name="Natvig D.O."/>
            <person name="Lalanne C."/>
            <person name="Gautier V."/>
            <person name="Ament-Velasquez S.L."/>
            <person name="Kruys A."/>
            <person name="Hutchinson M.I."/>
            <person name="Powell A.J."/>
            <person name="Barry K."/>
            <person name="Miller A.N."/>
            <person name="Grigoriev I.V."/>
            <person name="Debuchy R."/>
            <person name="Gladieux P."/>
            <person name="Hiltunen Thoren M."/>
            <person name="Johannesson H."/>
        </authorList>
    </citation>
    <scope>NUCLEOTIDE SEQUENCE [LARGE SCALE GENOMIC DNA]</scope>
    <source>
        <strain evidence="2 3">FGSC 10403</strain>
    </source>
</reference>
<dbReference type="SUPFAM" id="SSF48371">
    <property type="entry name" value="ARM repeat"/>
    <property type="match status" value="1"/>
</dbReference>
<dbReference type="RefSeq" id="XP_062693839.1">
    <property type="nucleotide sequence ID" value="XM_062835795.1"/>
</dbReference>
<feature type="region of interest" description="Disordered" evidence="1">
    <location>
        <begin position="1"/>
        <end position="27"/>
    </location>
</feature>
<dbReference type="InterPro" id="IPR008709">
    <property type="entry name" value="Neurochondrin"/>
</dbReference>
<sequence length="713" mass="78262">MSEPTQQSVMNEPTQQQTGQPDPIQNAQTLLRAKDDTSRFVGLALLKSVLDNSEELRNNQEAVRGLWKSVPSKFLDRLIKTGSRQQSQSEGGNKNARDMLDLAVAIIHTFAALVPEENKRDSRFTERIPHLVACLLNCSNETTKMVLETLSALVTTPDGAKAFIALDDVTTLIEIAPSQPLVLDIFFYAWLNVTNSSVSSSAKDKDLLRTKIDHTITALVSSFKGTDAVTLLDFLANLLPRLEPQVLPQNPQWLPTLNLFIRNLVSSRPTPVGRAAYTNLSAALLEVYPSVAPQLLFTDDPSGKGKSKANPTDDNKPFSYLLISILLIDIRSTAPTLLSQLNSPSYPQSSRRLSSAFNIISHYLGFLLRSLDPSSDSSSESHSHSHSLLPDPTFLLKLRTSLSETFSLTLEFLRDRYDASVAGAMGLDPSARSSAAYNDSSSASGGVSHLTLSWESMKDSVEQDPLILAAIRALAIWLREDDNEQLRKEASGLGDLFIDLYRHSCHQPDQKKNDQKLLDFRRPVLMAWEGLVEERKGVESFLANGGWQALADDLVGILQSTTSTSSSSSSSSSGEVLVDEVEAARGTEIVRVLLQVAELERPGPKEEWLDLVTKVAAWYIPEEEEEEEEEGDQDVEMVGKESKLVVYEFQVATLQLVTALLAGSHPGVQRRYVHSTSAVLGIARVLMGKVRKVGDGELVEALEDVLATLGGLR</sequence>
<dbReference type="AlphaFoldDB" id="A0AAJ0I9W4"/>
<dbReference type="EMBL" id="JAULSX010000003">
    <property type="protein sequence ID" value="KAK3494410.1"/>
    <property type="molecule type" value="Genomic_DNA"/>
</dbReference>
<gene>
    <name evidence="2" type="ORF">B0T23DRAFT_335204</name>
</gene>